<dbReference type="Gene3D" id="1.20.58.1420">
    <property type="entry name" value="Dsl1p vesicle tethering complex, Tip20p subunit, domain B"/>
    <property type="match status" value="1"/>
</dbReference>
<dbReference type="InterPro" id="IPR042044">
    <property type="entry name" value="EXOC6PINT-1/Sec15/Tip20_C_dom2"/>
</dbReference>
<keyword evidence="2" id="KW-1185">Reference proteome</keyword>
<organism evidence="1 2">
    <name type="scientific">[Candida] anglica</name>
    <dbReference type="NCBI Taxonomy" id="148631"/>
    <lineage>
        <taxon>Eukaryota</taxon>
        <taxon>Fungi</taxon>
        <taxon>Dikarya</taxon>
        <taxon>Ascomycota</taxon>
        <taxon>Saccharomycotina</taxon>
        <taxon>Pichiomycetes</taxon>
        <taxon>Debaryomycetaceae</taxon>
        <taxon>Kurtzmaniella</taxon>
    </lineage>
</organism>
<dbReference type="Proteomes" id="UP001497600">
    <property type="component" value="Chromosome H"/>
</dbReference>
<dbReference type="InterPro" id="IPR042041">
    <property type="entry name" value="Tip20p_domA"/>
</dbReference>
<accession>A0ABP0EN49</accession>
<dbReference type="Pfam" id="PF04437">
    <property type="entry name" value="RINT1_TIP1"/>
    <property type="match status" value="1"/>
</dbReference>
<sequence>MDYLNANFTSLDDLEVLDEKISNLENEKLEVNILVKNKVNGDSQPDQATNEDLNDVIDTRIESILAQIDGLCNSGCSSQESKDKIEQLRLEHGDLAVFRQLDDLFTRRDKVNTIVEHLERAKAVEESLDSLVPTDTNSVELYSQVYSEIEQIISSSSFGPEIQTNLSQLLIPIFDKKVIILKDLLGQKLSVILQKIRWLSPRTSNHQDSNNQLINSSDLKQIQSLLRGLVQLQAINSVPQYPESWWAMDYLLQPFIIRFQYNFMTAKKETNKVSKPEWALEYVEEFIQENSDYIQMVVGDILSERKRITVYEIITTVLKPVREKMLASMNVINGSIAKQELETQTSDLERGSGRLLSHLVFELTSFDQRLRNVYKYNPYIEDYKAAAPSKKWMGLTGDIMLKGGDANVGGVALAASNWLNFESQLANKRFQELLVSENSFLIDFDFQAAIETGGIDSSDSTSHFKSLKPTYSAYSLSKLFDTLTSHYKTLSIVKYQLKYVSNIQLKLLDDYCDELQSQFKRTNGNSVLKYIPGGMNSESTSSGEGIIDSERTGLKNLQQLSQIYCSAKYIANKLEFWSEELIFIQLWGAYKSIASELNGGENHFSKESTIFDSSLARYQQITSSVLSKFEELFARDIRTFLKKYVNHSQWDIINHDESELMEVSPDLSPLLVGIPEYLHFLSRCLSSVDYYILSGKIVSIISQTFIEFVITNNKFDQAGLVQLQTDLDYVWSTLSTLLFLRDNEDIYNNKFNPGYVKVHESIELLRSIKPNEVANFGNYDSYPILRERSSTKFSSLSEFEIFDLLHRIK</sequence>
<evidence type="ECO:0000313" key="1">
    <source>
        <dbReference type="EMBL" id="CAK7922047.1"/>
    </source>
</evidence>
<proteinExistence type="predicted"/>
<protein>
    <recommendedName>
        <fullName evidence="3">Exocyst complex component SEC15</fullName>
    </recommendedName>
</protein>
<dbReference type="InterPro" id="IPR007528">
    <property type="entry name" value="RINT1_Tip20"/>
</dbReference>
<dbReference type="Gene3D" id="1.20.58.670">
    <property type="entry name" value="Dsl1p vesicle tethering complex, Tip20p subunit, domain D"/>
    <property type="match status" value="1"/>
</dbReference>
<dbReference type="EMBL" id="OZ004260">
    <property type="protein sequence ID" value="CAK7922047.1"/>
    <property type="molecule type" value="Genomic_DNA"/>
</dbReference>
<dbReference type="PROSITE" id="PS51386">
    <property type="entry name" value="RINT1_TIP20"/>
    <property type="match status" value="1"/>
</dbReference>
<dbReference type="Gene3D" id="6.10.280.210">
    <property type="entry name" value="Dsl1p vesicle tethering complex, Tip20p subunit, domain A"/>
    <property type="match status" value="1"/>
</dbReference>
<evidence type="ECO:0008006" key="3">
    <source>
        <dbReference type="Google" id="ProtNLM"/>
    </source>
</evidence>
<evidence type="ECO:0000313" key="2">
    <source>
        <dbReference type="Proteomes" id="UP001497600"/>
    </source>
</evidence>
<dbReference type="InterPro" id="IPR042042">
    <property type="entry name" value="Tip20p_domB"/>
</dbReference>
<dbReference type="PANTHER" id="PTHR13520:SF0">
    <property type="entry name" value="RAD50-INTERACTING PROTEIN 1"/>
    <property type="match status" value="1"/>
</dbReference>
<name>A0ABP0EN49_9ASCO</name>
<gene>
    <name evidence="1" type="ORF">CAAN4_H22056</name>
</gene>
<reference evidence="1 2" key="1">
    <citation type="submission" date="2024-01" db="EMBL/GenBank/DDBJ databases">
        <authorList>
            <consortium name="Genoscope - CEA"/>
            <person name="William W."/>
        </authorList>
    </citation>
    <scope>NUCLEOTIDE SEQUENCE [LARGE SCALE GENOMIC DNA]</scope>
    <source>
        <strain evidence="1 2">29B2s-10</strain>
    </source>
</reference>
<dbReference type="PANTHER" id="PTHR13520">
    <property type="entry name" value="RAD50-INTERACTING PROTEIN 1 RINT-1"/>
    <property type="match status" value="1"/>
</dbReference>